<evidence type="ECO:0000313" key="3">
    <source>
        <dbReference type="Proteomes" id="UP000239649"/>
    </source>
</evidence>
<evidence type="ECO:0000256" key="1">
    <source>
        <dbReference type="SAM" id="MobiDB-lite"/>
    </source>
</evidence>
<dbReference type="Proteomes" id="UP000239649">
    <property type="component" value="Unassembled WGS sequence"/>
</dbReference>
<evidence type="ECO:0000313" key="2">
    <source>
        <dbReference type="EMBL" id="PSC74548.1"/>
    </source>
</evidence>
<feature type="region of interest" description="Disordered" evidence="1">
    <location>
        <begin position="159"/>
        <end position="185"/>
    </location>
</feature>
<accession>A0A2P6VKE7</accession>
<dbReference type="AlphaFoldDB" id="A0A2P6VKE7"/>
<organism evidence="2 3">
    <name type="scientific">Micractinium conductrix</name>
    <dbReference type="NCBI Taxonomy" id="554055"/>
    <lineage>
        <taxon>Eukaryota</taxon>
        <taxon>Viridiplantae</taxon>
        <taxon>Chlorophyta</taxon>
        <taxon>core chlorophytes</taxon>
        <taxon>Trebouxiophyceae</taxon>
        <taxon>Chlorellales</taxon>
        <taxon>Chlorellaceae</taxon>
        <taxon>Chlorella clade</taxon>
        <taxon>Micractinium</taxon>
    </lineage>
</organism>
<proteinExistence type="predicted"/>
<sequence>MITPRAACLPGVQPSGSWQDGSSLEVIDASLDKAFVSDLCLLFGNDFSIDIDMNETRPSEAAESPESSTIILPAFAEMPGVQRSGPQQDGCPLKDGASLDQDECKMFSSTFYMDPSRYLDLLLETPAVAEPVAAGPLEEKMGPRLLRCPCCKAPALTPAQRLQARKRGRPSKRDTSNPRNNPKNKLTRAMLFDHLVVHDMSMRAAPTARPRRLSFLPLLPALPMEAFHGWNFTTLSRKDKLFGVPVGSCNRVSRGNKGSVARKLHNGTRGDNE</sequence>
<comment type="caution">
    <text evidence="2">The sequence shown here is derived from an EMBL/GenBank/DDBJ whole genome shotgun (WGS) entry which is preliminary data.</text>
</comment>
<keyword evidence="3" id="KW-1185">Reference proteome</keyword>
<dbReference type="EMBL" id="LHPF02000004">
    <property type="protein sequence ID" value="PSC74548.1"/>
    <property type="molecule type" value="Genomic_DNA"/>
</dbReference>
<reference evidence="2 3" key="1">
    <citation type="journal article" date="2018" name="Plant J.">
        <title>Genome sequences of Chlorella sorokiniana UTEX 1602 and Micractinium conductrix SAG 241.80: implications to maltose excretion by a green alga.</title>
        <authorList>
            <person name="Arriola M.B."/>
            <person name="Velmurugan N."/>
            <person name="Zhang Y."/>
            <person name="Plunkett M.H."/>
            <person name="Hondzo H."/>
            <person name="Barney B.M."/>
        </authorList>
    </citation>
    <scope>NUCLEOTIDE SEQUENCE [LARGE SCALE GENOMIC DNA]</scope>
    <source>
        <strain evidence="2 3">SAG 241.80</strain>
    </source>
</reference>
<protein>
    <submittedName>
        <fullName evidence="2">TIGR03085 family</fullName>
    </submittedName>
</protein>
<name>A0A2P6VKE7_9CHLO</name>
<gene>
    <name evidence="2" type="ORF">C2E20_2380</name>
</gene>